<dbReference type="SMART" id="SM00826">
    <property type="entry name" value="PKS_DH"/>
    <property type="match status" value="1"/>
</dbReference>
<dbReference type="Gene3D" id="1.10.1200.10">
    <property type="entry name" value="ACP-like"/>
    <property type="match status" value="1"/>
</dbReference>
<organism evidence="12 13">
    <name type="scientific">Aspergillus ellipticus CBS 707.79</name>
    <dbReference type="NCBI Taxonomy" id="1448320"/>
    <lineage>
        <taxon>Eukaryota</taxon>
        <taxon>Fungi</taxon>
        <taxon>Dikarya</taxon>
        <taxon>Ascomycota</taxon>
        <taxon>Pezizomycotina</taxon>
        <taxon>Eurotiomycetes</taxon>
        <taxon>Eurotiomycetidae</taxon>
        <taxon>Eurotiales</taxon>
        <taxon>Aspergillaceae</taxon>
        <taxon>Aspergillus</taxon>
        <taxon>Aspergillus subgen. Circumdati</taxon>
    </lineage>
</organism>
<dbReference type="InterPro" id="IPR020841">
    <property type="entry name" value="PKS_Beta-ketoAc_synthase_dom"/>
</dbReference>
<dbReference type="InterPro" id="IPR050091">
    <property type="entry name" value="PKS_NRPS_Biosynth_Enz"/>
</dbReference>
<evidence type="ECO:0000256" key="5">
    <source>
        <dbReference type="ARBA" id="ARBA00023002"/>
    </source>
</evidence>
<dbReference type="Pfam" id="PF14765">
    <property type="entry name" value="PS-DH"/>
    <property type="match status" value="1"/>
</dbReference>
<dbReference type="SUPFAM" id="SSF52151">
    <property type="entry name" value="FabD/lysophospholipase-like"/>
    <property type="match status" value="1"/>
</dbReference>
<dbReference type="PANTHER" id="PTHR43775:SF29">
    <property type="entry name" value="ASPERFURANONE POLYKETIDE SYNTHASE AFOG-RELATED"/>
    <property type="match status" value="1"/>
</dbReference>
<evidence type="ECO:0000259" key="10">
    <source>
        <dbReference type="PROSITE" id="PS52004"/>
    </source>
</evidence>
<dbReference type="GO" id="GO:0004315">
    <property type="term" value="F:3-oxoacyl-[acyl-carrier-protein] synthase activity"/>
    <property type="evidence" value="ECO:0007669"/>
    <property type="project" value="InterPro"/>
</dbReference>
<dbReference type="InterPro" id="IPR014043">
    <property type="entry name" value="Acyl_transferase_dom"/>
</dbReference>
<dbReference type="SUPFAM" id="SSF51735">
    <property type="entry name" value="NAD(P)-binding Rossmann-fold domains"/>
    <property type="match status" value="2"/>
</dbReference>
<dbReference type="InterPro" id="IPR016035">
    <property type="entry name" value="Acyl_Trfase/lysoPLipase"/>
</dbReference>
<dbReference type="InterPro" id="IPR049900">
    <property type="entry name" value="PKS_mFAS_DH"/>
</dbReference>
<dbReference type="InterPro" id="IPR018201">
    <property type="entry name" value="Ketoacyl_synth_AS"/>
</dbReference>
<dbReference type="Proteomes" id="UP000247810">
    <property type="component" value="Unassembled WGS sequence"/>
</dbReference>
<dbReference type="Pfam" id="PF00109">
    <property type="entry name" value="ketoacyl-synt"/>
    <property type="match status" value="1"/>
</dbReference>
<dbReference type="Gene3D" id="3.90.180.10">
    <property type="entry name" value="Medium-chain alcohol dehydrogenases, catalytic domain"/>
    <property type="match status" value="1"/>
</dbReference>
<dbReference type="PROSITE" id="PS52019">
    <property type="entry name" value="PKS_MFAS_DH"/>
    <property type="match status" value="1"/>
</dbReference>
<evidence type="ECO:0000256" key="3">
    <source>
        <dbReference type="ARBA" id="ARBA00022679"/>
    </source>
</evidence>
<dbReference type="InterPro" id="IPR029063">
    <property type="entry name" value="SAM-dependent_MTases_sf"/>
</dbReference>
<dbReference type="GO" id="GO:0031177">
    <property type="term" value="F:phosphopantetheine binding"/>
    <property type="evidence" value="ECO:0007669"/>
    <property type="project" value="InterPro"/>
</dbReference>
<dbReference type="GO" id="GO:0044550">
    <property type="term" value="P:secondary metabolite biosynthetic process"/>
    <property type="evidence" value="ECO:0007669"/>
    <property type="project" value="UniProtKB-ARBA"/>
</dbReference>
<evidence type="ECO:0000256" key="4">
    <source>
        <dbReference type="ARBA" id="ARBA00022857"/>
    </source>
</evidence>
<dbReference type="Pfam" id="PF13602">
    <property type="entry name" value="ADH_zinc_N_2"/>
    <property type="match status" value="1"/>
</dbReference>
<keyword evidence="6" id="KW-0511">Multifunctional enzyme</keyword>
<dbReference type="PROSITE" id="PS50075">
    <property type="entry name" value="CARRIER"/>
    <property type="match status" value="1"/>
</dbReference>
<dbReference type="CDD" id="cd05195">
    <property type="entry name" value="enoyl_red"/>
    <property type="match status" value="1"/>
</dbReference>
<gene>
    <name evidence="12" type="ORF">BO71DRAFT_485666</name>
</gene>
<keyword evidence="1" id="KW-0596">Phosphopantetheine</keyword>
<feature type="active site" description="Proton donor; for dehydratase activity" evidence="8">
    <location>
        <position position="1192"/>
    </location>
</feature>
<dbReference type="InterPro" id="IPR013968">
    <property type="entry name" value="PKS_KR"/>
</dbReference>
<dbReference type="Pfam" id="PF23114">
    <property type="entry name" value="NAD-bd_HRPKS_sdrA"/>
    <property type="match status" value="1"/>
</dbReference>
<dbReference type="Gene3D" id="3.30.70.3290">
    <property type="match status" value="1"/>
</dbReference>
<keyword evidence="7" id="KW-0012">Acyltransferase</keyword>
<dbReference type="InterPro" id="IPR049552">
    <property type="entry name" value="PKS_DH_N"/>
</dbReference>
<dbReference type="InterPro" id="IPR009081">
    <property type="entry name" value="PP-bd_ACP"/>
</dbReference>
<dbReference type="Gene3D" id="3.40.50.720">
    <property type="entry name" value="NAD(P)-binding Rossmann-like Domain"/>
    <property type="match status" value="2"/>
</dbReference>
<dbReference type="InterPro" id="IPR020843">
    <property type="entry name" value="ER"/>
</dbReference>
<dbReference type="InterPro" id="IPR056501">
    <property type="entry name" value="NAD-bd_HRPKS_sdrA"/>
</dbReference>
<dbReference type="GO" id="GO:0004312">
    <property type="term" value="F:fatty acid synthase activity"/>
    <property type="evidence" value="ECO:0007669"/>
    <property type="project" value="TreeGrafter"/>
</dbReference>
<evidence type="ECO:0000313" key="12">
    <source>
        <dbReference type="EMBL" id="PYH92144.1"/>
    </source>
</evidence>
<dbReference type="Gene3D" id="3.40.50.150">
    <property type="entry name" value="Vaccinia Virus protein VP39"/>
    <property type="match status" value="1"/>
</dbReference>
<dbReference type="InterPro" id="IPR001227">
    <property type="entry name" value="Ac_transferase_dom_sf"/>
</dbReference>
<dbReference type="SUPFAM" id="SSF55048">
    <property type="entry name" value="Probable ACP-binding domain of malonyl-CoA ACP transacylase"/>
    <property type="match status" value="1"/>
</dbReference>
<dbReference type="Gene3D" id="3.10.129.110">
    <property type="entry name" value="Polyketide synthase dehydratase"/>
    <property type="match status" value="1"/>
</dbReference>
<dbReference type="Pfam" id="PF08242">
    <property type="entry name" value="Methyltransf_12"/>
    <property type="match status" value="1"/>
</dbReference>
<dbReference type="InterPro" id="IPR011032">
    <property type="entry name" value="GroES-like_sf"/>
</dbReference>
<evidence type="ECO:0000256" key="8">
    <source>
        <dbReference type="PROSITE-ProRule" id="PRU01363"/>
    </source>
</evidence>
<dbReference type="Gene3D" id="3.40.366.10">
    <property type="entry name" value="Malonyl-Coenzyme A Acyl Carrier Protein, domain 2"/>
    <property type="match status" value="1"/>
</dbReference>
<dbReference type="SMART" id="SM00822">
    <property type="entry name" value="PKS_KR"/>
    <property type="match status" value="1"/>
</dbReference>
<feature type="domain" description="Carrier" evidence="9">
    <location>
        <begin position="2486"/>
        <end position="2563"/>
    </location>
</feature>
<dbReference type="InterPro" id="IPR020806">
    <property type="entry name" value="PKS_PP-bd"/>
</dbReference>
<dbReference type="Gene3D" id="3.40.47.10">
    <property type="match status" value="1"/>
</dbReference>
<sequence>MDDNGGLEPIAIIGFAFEFPQDATSSDRFWEMLCEGRSASTEFPEDRLNAKAFYHPDATRQSTISVRGGNFVQEDLGAFDAPFFSITPGEAACMDPQHRRMLETAYHALEDAGIPISECWGSDTSVYTGCFTNDYLSILQQDYEVEQRHVAMGIAPSMLANRVSWFFNFKGTSMNLDSACSSSLIALHLACQELRSGNSSMALVGGANLVYHPNFIKIMSSSNFLSPDSQCWSFDDRANGYARGEGSVMIVVKRLADALRDNNTIRSIIRNTGSNQDGRTLGITQPSLESQIDLIQRTYRQANIDMGPTRFFEAHGTGTPVGDPVEANAIGQAFRKHRTKQDPLYIGAVKANIGHLEGASGLAGVIKTLLVLENGIIPPIAGLETLNRRIDPIKLGLNFPKEATPWPTTGLRRGCVNSFGFGGTNATAILDDVYHYLELHGLRGHHRTRRVPPGSYSSLCHEQDITHEAILPCSLSPLLKDGKPRNKVTQRCEKPKLLVWSAADKTAAENLTTAYREYASQQSCNFSVLAYSLSSRRSELPWRSFMVVDPQTSLSSDDLQPTHPVKARDDIRLTFLFTGQGAQYLGMGRELFDFPAFRNSIDLLETCLKKLECPWSLRQLLEFGDNGVAIDAPEYSQTLMTCLQIALVDLLETLGVVPAVVLGHSSGEIAAAYAMGGLSRLSAVKVAFYRGLLSSQLARRKCNLSMMAVGISRKEAMSYIHRLSGIVGSADVSVGCVNSPRNITLTGNVQQLEILRKWFEADSVLVRKLRVPIAYHSEVMNEIVGDYRLAMGDLQPGERSGSTVVVSSVTQGLVMTEALSNAEYWARNLTSTVEFEGALCRLLDQPDKQPWGQLGQSPSIDLRVSHILEIGPHTTLQGVVAESLREAKKAEIPVYVPLLIRQRNSYSCLLETVGKLHCAGHPVNVLKANGLEDTSQLMPPNLPTYPFNHKNLYWKEGRLSKNFRFRTAPRHDLLGVRDIDWNPQAARWRNILRLSEMPWLKDHRVDGQIVLPATGMVVMAVEALRQLLGPIKDFSGVQIKEVDFLHAIRFTQGVEQIETQLTLSSESQPAISTWSQFRLFVIENGSYVECCRGFIQAIARSDSQPPEITVAAGKPLQEWISRVTDACGLSKDPYNLSTGSIVTYGPSFQNLENMRLGSGGEAVADVNIDTWRTNKICEGWAPKYTVHPCTMDGLAQLIVPSLAERHSPLPTMVPIRADSIWIDCSEPSLLQQGRIHAVAKCTRANRGATADIVGIQKDPLRPLLVIEGLDTTFIGTIANDEEKSGPRPLCTRLIWRPDFDLMSHDQILTEITRERPKEQEGAVFQHTSLMLVILCFIEEAIEYMEKHPSSFTPLYLHAYIDWMRYQQLSHEGISRATVKGILSNNEAHKLLVNNIKDTGTDGEFFMHVGRHLIAILSGDADPLDVMFRNGLTDRYYEQMLANPHHAHPASVYIDHLCFKNPSMNIIEIGAGTGGQTSRTLETLASNGVMKCARYDYTDISPGFFPRAQEKFKAYTDIMQFRVRDISKGPIAQSFEPASYDLVLASHVLHATEKLDDSLSNVRRLLKPGGKLILFETTNPDALHIGFAFGLLKGWWNPLDHEARSRHSPCLTTAQWDERLKRNGFSGIDIEIPGQENIECRYSSIVISTALEQSSEVVDAAGGIILVRNEGAGYQCQVADDIGKQAPVVTCSLVELAGINISASTLVVFLLELHAVLLHGIAAMDYNILRAILSTTKTVLWVSQPATQIQTPFQHLAEGLGRTLASEDATRKFVTLALDCAETSDRVSGYILKLMRQIRASPIDKLETNYTAKDGILRIPRVSENGIMNERVARMLKPRCQQVCQLGANTLVSLHLGPHGASREIGYRERARDPSSLKQAELLVQVKAFGLTFRDYVVVSGQVDQLTLGTECAGVVQEAGSKTDFQPGDRVCLIGAYLACTQARVKASHVVSIPANMTFAEAASLPTSLWVAYYAMHRMARVEEGETVLIHQGSSSVGQMMIQLALRQGVRVLVTASTTAKRDFICDTFGIPKTDVFSADDPSFRGKVYEVTGGQGVDLVIGALAGLDGLDFSECLAPCGRIIDIGVKVPRSPAISVPRRQPMNISHTFLSMLDILQRKPDLAHRIFHKAMRFYLEEHLKPPQPLKVFQVGDVEAAFHSFQNSDNIGKRVVELTEGMPLEVDCITKPLYTFSANASYVIAGGLGGLGRSFARWMASRGARHLILLSRSGVQTSASHELVNGLRAQGVYISTPKVDISDLESLKKTIDNLAKTMPRIRGCIQATVALRDSLFDKMTHEDWVVSTSSKATGSWNLHQTLPGDLDFFVLLASLNGIFGSRAQANYAAGNTFQDALSQYRLSRGQKAVSIDLGLMVAEGVVAESEFLLASMRRIGHLMEIAQEELIALLDYYCDPDLPLLSVDDAQVLVGIELPSAIKAKEIDLHHSMRRPIFSHLFRMGIHGSSRKEPNWVNAVDIDRPAALRAAASPDEAATLVIEWTSTKVGQVLGLSASDIEPSKPIHTYGIDSLVAVDLKNWFEMEIGANFTVFDLMGNTPLRELSMLAAQESRYRICT</sequence>
<feature type="domain" description="PKS/mFAS DH" evidence="11">
    <location>
        <begin position="971"/>
        <end position="1280"/>
    </location>
</feature>
<dbReference type="SUPFAM" id="SSF53335">
    <property type="entry name" value="S-adenosyl-L-methionine-dependent methyltransferases"/>
    <property type="match status" value="1"/>
</dbReference>
<dbReference type="InterPro" id="IPR057326">
    <property type="entry name" value="KR_dom"/>
</dbReference>
<dbReference type="InterPro" id="IPR016039">
    <property type="entry name" value="Thiolase-like"/>
</dbReference>
<dbReference type="Pfam" id="PF08659">
    <property type="entry name" value="KR"/>
    <property type="match status" value="1"/>
</dbReference>
<feature type="region of interest" description="C-terminal hotdog fold" evidence="8">
    <location>
        <begin position="1124"/>
        <end position="1280"/>
    </location>
</feature>
<dbReference type="InterPro" id="IPR036291">
    <property type="entry name" value="NAD(P)-bd_dom_sf"/>
</dbReference>
<feature type="region of interest" description="N-terminal hotdog fold" evidence="8">
    <location>
        <begin position="971"/>
        <end position="1102"/>
    </location>
</feature>
<dbReference type="InterPro" id="IPR049551">
    <property type="entry name" value="PKS_DH_C"/>
</dbReference>
<dbReference type="InterPro" id="IPR016036">
    <property type="entry name" value="Malonyl_transacylase_ACP-bd"/>
</dbReference>
<dbReference type="SMART" id="SM00827">
    <property type="entry name" value="PKS_AT"/>
    <property type="match status" value="1"/>
</dbReference>
<dbReference type="OrthoDB" id="329835at2759"/>
<reference evidence="12 13" key="1">
    <citation type="submission" date="2018-02" db="EMBL/GenBank/DDBJ databases">
        <title>The genomes of Aspergillus section Nigri reveals drivers in fungal speciation.</title>
        <authorList>
            <consortium name="DOE Joint Genome Institute"/>
            <person name="Vesth T.C."/>
            <person name="Nybo J."/>
            <person name="Theobald S."/>
            <person name="Brandl J."/>
            <person name="Frisvad J.C."/>
            <person name="Nielsen K.F."/>
            <person name="Lyhne E.K."/>
            <person name="Kogle M.E."/>
            <person name="Kuo A."/>
            <person name="Riley R."/>
            <person name="Clum A."/>
            <person name="Nolan M."/>
            <person name="Lipzen A."/>
            <person name="Salamov A."/>
            <person name="Henrissat B."/>
            <person name="Wiebenga A."/>
            <person name="De vries R.P."/>
            <person name="Grigoriev I.V."/>
            <person name="Mortensen U.H."/>
            <person name="Andersen M.R."/>
            <person name="Baker S.E."/>
        </authorList>
    </citation>
    <scope>NUCLEOTIDE SEQUENCE [LARGE SCALE GENOMIC DNA]</scope>
    <source>
        <strain evidence="12 13">CBS 707.79</strain>
    </source>
</reference>
<dbReference type="SUPFAM" id="SSF53901">
    <property type="entry name" value="Thiolase-like"/>
    <property type="match status" value="1"/>
</dbReference>
<keyword evidence="3" id="KW-0808">Transferase</keyword>
<name>A0A319D4D2_9EURO</name>
<feature type="active site" description="Proton acceptor; for dehydratase activity" evidence="8">
    <location>
        <position position="1003"/>
    </location>
</feature>
<evidence type="ECO:0000256" key="7">
    <source>
        <dbReference type="ARBA" id="ARBA00023315"/>
    </source>
</evidence>
<keyword evidence="2" id="KW-0597">Phosphoprotein</keyword>
<dbReference type="SUPFAM" id="SSF47336">
    <property type="entry name" value="ACP-like"/>
    <property type="match status" value="1"/>
</dbReference>
<dbReference type="Pfam" id="PF21089">
    <property type="entry name" value="PKS_DH_N"/>
    <property type="match status" value="1"/>
</dbReference>
<dbReference type="VEuPathDB" id="FungiDB:BO71DRAFT_485666"/>
<dbReference type="CDD" id="cd00833">
    <property type="entry name" value="PKS"/>
    <property type="match status" value="1"/>
</dbReference>
<dbReference type="PANTHER" id="PTHR43775">
    <property type="entry name" value="FATTY ACID SYNTHASE"/>
    <property type="match status" value="1"/>
</dbReference>
<dbReference type="InterPro" id="IPR014031">
    <property type="entry name" value="Ketoacyl_synth_C"/>
</dbReference>
<dbReference type="Pfam" id="PF08240">
    <property type="entry name" value="ADH_N"/>
    <property type="match status" value="1"/>
</dbReference>
<dbReference type="SMART" id="SM00823">
    <property type="entry name" value="PKS_PP"/>
    <property type="match status" value="1"/>
</dbReference>
<evidence type="ECO:0000256" key="2">
    <source>
        <dbReference type="ARBA" id="ARBA00022553"/>
    </source>
</evidence>
<dbReference type="Pfam" id="PF02801">
    <property type="entry name" value="Ketoacyl-synt_C"/>
    <property type="match status" value="1"/>
</dbReference>
<dbReference type="InterPro" id="IPR013154">
    <property type="entry name" value="ADH-like_N"/>
</dbReference>
<evidence type="ECO:0000259" key="11">
    <source>
        <dbReference type="PROSITE" id="PS52019"/>
    </source>
</evidence>
<evidence type="ECO:0000259" key="9">
    <source>
        <dbReference type="PROSITE" id="PS50075"/>
    </source>
</evidence>
<dbReference type="InterPro" id="IPR042104">
    <property type="entry name" value="PKS_dehydratase_sf"/>
</dbReference>
<evidence type="ECO:0000256" key="6">
    <source>
        <dbReference type="ARBA" id="ARBA00023268"/>
    </source>
</evidence>
<evidence type="ECO:0000313" key="13">
    <source>
        <dbReference type="Proteomes" id="UP000247810"/>
    </source>
</evidence>
<dbReference type="InterPro" id="IPR020807">
    <property type="entry name" value="PKS_DH"/>
</dbReference>
<dbReference type="SUPFAM" id="SSF50129">
    <property type="entry name" value="GroES-like"/>
    <property type="match status" value="1"/>
</dbReference>
<keyword evidence="4" id="KW-0521">NADP</keyword>
<keyword evidence="5" id="KW-0560">Oxidoreductase</keyword>
<dbReference type="Pfam" id="PF23297">
    <property type="entry name" value="ACP_SdgA_C"/>
    <property type="match status" value="1"/>
</dbReference>
<proteinExistence type="predicted"/>
<dbReference type="STRING" id="1448320.A0A319D4D2"/>
<feature type="domain" description="Ketosynthase family 3 (KS3)" evidence="10">
    <location>
        <begin position="7"/>
        <end position="432"/>
    </location>
</feature>
<dbReference type="InterPro" id="IPR013217">
    <property type="entry name" value="Methyltransf_12"/>
</dbReference>
<dbReference type="GO" id="GO:0006633">
    <property type="term" value="P:fatty acid biosynthetic process"/>
    <property type="evidence" value="ECO:0007669"/>
    <property type="project" value="InterPro"/>
</dbReference>
<dbReference type="Pfam" id="PF00698">
    <property type="entry name" value="Acyl_transf_1"/>
    <property type="match status" value="1"/>
</dbReference>
<dbReference type="SMART" id="SM00829">
    <property type="entry name" value="PKS_ER"/>
    <property type="match status" value="1"/>
</dbReference>
<accession>A0A319D4D2</accession>
<dbReference type="EMBL" id="KZ825924">
    <property type="protein sequence ID" value="PYH92144.1"/>
    <property type="molecule type" value="Genomic_DNA"/>
</dbReference>
<evidence type="ECO:0000256" key="1">
    <source>
        <dbReference type="ARBA" id="ARBA00022450"/>
    </source>
</evidence>
<protein>
    <submittedName>
        <fullName evidence="12">Putative polyketide synthase</fullName>
    </submittedName>
</protein>
<dbReference type="GO" id="GO:0016491">
    <property type="term" value="F:oxidoreductase activity"/>
    <property type="evidence" value="ECO:0007669"/>
    <property type="project" value="UniProtKB-KW"/>
</dbReference>
<dbReference type="InterPro" id="IPR036736">
    <property type="entry name" value="ACP-like_sf"/>
</dbReference>
<dbReference type="CDD" id="cd02440">
    <property type="entry name" value="AdoMet_MTases"/>
    <property type="match status" value="1"/>
</dbReference>
<dbReference type="SMART" id="SM00825">
    <property type="entry name" value="PKS_KS"/>
    <property type="match status" value="1"/>
</dbReference>
<keyword evidence="13" id="KW-1185">Reference proteome</keyword>
<dbReference type="PROSITE" id="PS00606">
    <property type="entry name" value="KS3_1"/>
    <property type="match status" value="1"/>
</dbReference>
<dbReference type="PROSITE" id="PS52004">
    <property type="entry name" value="KS3_2"/>
    <property type="match status" value="1"/>
</dbReference>
<dbReference type="InterPro" id="IPR014030">
    <property type="entry name" value="Ketoacyl_synth_N"/>
</dbReference>